<dbReference type="RefSeq" id="WP_380252984.1">
    <property type="nucleotide sequence ID" value="NZ_JBHUII010000008.1"/>
</dbReference>
<comment type="caution">
    <text evidence="12">The sequence shown here is derived from an EMBL/GenBank/DDBJ whole genome shotgun (WGS) entry which is preliminary data.</text>
</comment>
<evidence type="ECO:0000256" key="8">
    <source>
        <dbReference type="PROSITE-ProRule" id="PRU00278"/>
    </source>
</evidence>
<dbReference type="SUPFAM" id="SSF54534">
    <property type="entry name" value="FKBP-like"/>
    <property type="match status" value="1"/>
</dbReference>
<dbReference type="InterPro" id="IPR027304">
    <property type="entry name" value="Trigger_fact/SurA_dom_sf"/>
</dbReference>
<dbReference type="InterPro" id="IPR050245">
    <property type="entry name" value="PrsA_foldase"/>
</dbReference>
<keyword evidence="10" id="KW-0732">Signal</keyword>
<keyword evidence="13" id="KW-1185">Reference proteome</keyword>
<feature type="signal peptide" evidence="10">
    <location>
        <begin position="1"/>
        <end position="25"/>
    </location>
</feature>
<dbReference type="GO" id="GO:0016853">
    <property type="term" value="F:isomerase activity"/>
    <property type="evidence" value="ECO:0007669"/>
    <property type="project" value="UniProtKB-KW"/>
</dbReference>
<evidence type="ECO:0000313" key="12">
    <source>
        <dbReference type="EMBL" id="MFD2206894.1"/>
    </source>
</evidence>
<feature type="compositionally biased region" description="Basic and acidic residues" evidence="9">
    <location>
        <begin position="141"/>
        <end position="154"/>
    </location>
</feature>
<proteinExistence type="inferred from homology"/>
<evidence type="ECO:0000313" key="13">
    <source>
        <dbReference type="Proteomes" id="UP001597294"/>
    </source>
</evidence>
<sequence>MTCFRKIVSTITLLISLSFIQPVSAEPEKESTEKSEQRESGGKLLRFLFGEDDETDSQDKEGLEPTETVATPSGKETIETEETNELIVVVPAGEVPAVLTVEPLKSDVVKKETPTAVDVPGQEREGLTPPPGFTDSVPTNDAEKIEKGPVKDIVVEQLPATPTLSGSETVAIEPRSEKETSKELELNRLSKENPVVAIVEGDRIYWEDIMQAARKLPEQYQGNLETMFPLLLDRAIDLKLLAHAGADADVDRDEAVKRKLALAEEKIIRDAFLEQKLNEMISESMLKDRYFSLLRENIINAEIRARHILVETRNEALALIIALENGANFPLLAKKFSRGPSADKGGDLGWFRRKDMDPEFAASAFNLKKGQFTQTPVSTEFGWHVILLEDKRDVKQPTFESMRAEIKKIVSRDLIAVMVRELREDADISVFPAK</sequence>
<dbReference type="InterPro" id="IPR046357">
    <property type="entry name" value="PPIase_dom_sf"/>
</dbReference>
<dbReference type="EMBL" id="JBHUII010000008">
    <property type="protein sequence ID" value="MFD2206894.1"/>
    <property type="molecule type" value="Genomic_DNA"/>
</dbReference>
<comment type="catalytic activity">
    <reaction evidence="1">
        <text>[protein]-peptidylproline (omega=180) = [protein]-peptidylproline (omega=0)</text>
        <dbReference type="Rhea" id="RHEA:16237"/>
        <dbReference type="Rhea" id="RHEA-COMP:10747"/>
        <dbReference type="Rhea" id="RHEA-COMP:10748"/>
        <dbReference type="ChEBI" id="CHEBI:83833"/>
        <dbReference type="ChEBI" id="CHEBI:83834"/>
        <dbReference type="EC" id="5.2.1.8"/>
    </reaction>
</comment>
<reference evidence="13" key="1">
    <citation type="journal article" date="2019" name="Int. J. Syst. Evol. Microbiol.">
        <title>The Global Catalogue of Microorganisms (GCM) 10K type strain sequencing project: providing services to taxonomists for standard genome sequencing and annotation.</title>
        <authorList>
            <consortium name="The Broad Institute Genomics Platform"/>
            <consortium name="The Broad Institute Genome Sequencing Center for Infectious Disease"/>
            <person name="Wu L."/>
            <person name="Ma J."/>
        </authorList>
    </citation>
    <scope>NUCLEOTIDE SEQUENCE [LARGE SCALE GENOMIC DNA]</scope>
    <source>
        <strain evidence="13">CGMCC 4.7192</strain>
    </source>
</reference>
<keyword evidence="5 8" id="KW-0697">Rotamase</keyword>
<evidence type="ECO:0000256" key="7">
    <source>
        <dbReference type="ARBA" id="ARBA00031484"/>
    </source>
</evidence>
<evidence type="ECO:0000256" key="3">
    <source>
        <dbReference type="ARBA" id="ARBA00013194"/>
    </source>
</evidence>
<evidence type="ECO:0000256" key="5">
    <source>
        <dbReference type="ARBA" id="ARBA00023110"/>
    </source>
</evidence>
<dbReference type="EC" id="5.2.1.8" evidence="3"/>
<evidence type="ECO:0000259" key="11">
    <source>
        <dbReference type="PROSITE" id="PS50198"/>
    </source>
</evidence>
<feature type="domain" description="PpiC" evidence="11">
    <location>
        <begin position="300"/>
        <end position="390"/>
    </location>
</feature>
<evidence type="ECO:0000256" key="2">
    <source>
        <dbReference type="ARBA" id="ARBA00007656"/>
    </source>
</evidence>
<feature type="compositionally biased region" description="Basic and acidic residues" evidence="9">
    <location>
        <begin position="26"/>
        <end position="41"/>
    </location>
</feature>
<name>A0ABW5BPT7_9PROT</name>
<feature type="region of interest" description="Disordered" evidence="9">
    <location>
        <begin position="24"/>
        <end position="82"/>
    </location>
</feature>
<comment type="similarity">
    <text evidence="2">Belongs to the PpiC/parvulin rotamase family.</text>
</comment>
<dbReference type="PANTHER" id="PTHR47245">
    <property type="entry name" value="PEPTIDYLPROLYL ISOMERASE"/>
    <property type="match status" value="1"/>
</dbReference>
<gene>
    <name evidence="12" type="ORF">ACFSKO_14795</name>
</gene>
<dbReference type="PANTHER" id="PTHR47245:SF2">
    <property type="entry name" value="PEPTIDYL-PROLYL CIS-TRANS ISOMERASE HP_0175-RELATED"/>
    <property type="match status" value="1"/>
</dbReference>
<evidence type="ECO:0000256" key="1">
    <source>
        <dbReference type="ARBA" id="ARBA00000971"/>
    </source>
</evidence>
<protein>
    <recommendedName>
        <fullName evidence="4">Parvulin-like PPIase</fullName>
        <ecNumber evidence="3">5.2.1.8</ecNumber>
    </recommendedName>
    <alternativeName>
        <fullName evidence="6">Peptidyl-prolyl cis-trans isomerase plp</fullName>
    </alternativeName>
    <alternativeName>
        <fullName evidence="7">Rotamase plp</fullName>
    </alternativeName>
</protein>
<evidence type="ECO:0000256" key="10">
    <source>
        <dbReference type="SAM" id="SignalP"/>
    </source>
</evidence>
<dbReference type="Pfam" id="PF00639">
    <property type="entry name" value="Rotamase"/>
    <property type="match status" value="1"/>
</dbReference>
<feature type="chain" id="PRO_5047423331" description="Parvulin-like PPIase" evidence="10">
    <location>
        <begin position="26"/>
        <end position="434"/>
    </location>
</feature>
<dbReference type="Gene3D" id="3.10.50.40">
    <property type="match status" value="1"/>
</dbReference>
<dbReference type="Proteomes" id="UP001597294">
    <property type="component" value="Unassembled WGS sequence"/>
</dbReference>
<dbReference type="SUPFAM" id="SSF109998">
    <property type="entry name" value="Triger factor/SurA peptide-binding domain-like"/>
    <property type="match status" value="1"/>
</dbReference>
<keyword evidence="8 12" id="KW-0413">Isomerase</keyword>
<accession>A0ABW5BPT7</accession>
<organism evidence="12 13">
    <name type="scientific">Kiloniella antarctica</name>
    <dbReference type="NCBI Taxonomy" id="1550907"/>
    <lineage>
        <taxon>Bacteria</taxon>
        <taxon>Pseudomonadati</taxon>
        <taxon>Pseudomonadota</taxon>
        <taxon>Alphaproteobacteria</taxon>
        <taxon>Rhodospirillales</taxon>
        <taxon>Kiloniellaceae</taxon>
        <taxon>Kiloniella</taxon>
    </lineage>
</organism>
<feature type="region of interest" description="Disordered" evidence="9">
    <location>
        <begin position="119"/>
        <end position="180"/>
    </location>
</feature>
<evidence type="ECO:0000256" key="4">
    <source>
        <dbReference type="ARBA" id="ARBA00018370"/>
    </source>
</evidence>
<dbReference type="InterPro" id="IPR000297">
    <property type="entry name" value="PPIase_PpiC"/>
</dbReference>
<evidence type="ECO:0000256" key="9">
    <source>
        <dbReference type="SAM" id="MobiDB-lite"/>
    </source>
</evidence>
<dbReference type="PROSITE" id="PS50198">
    <property type="entry name" value="PPIC_PPIASE_2"/>
    <property type="match status" value="1"/>
</dbReference>
<evidence type="ECO:0000256" key="6">
    <source>
        <dbReference type="ARBA" id="ARBA00030642"/>
    </source>
</evidence>